<accession>A0A3M2L5L6</accession>
<gene>
    <name evidence="1" type="ORF">EBN03_13665</name>
</gene>
<protein>
    <recommendedName>
        <fullName evidence="3">DUF2336 domain-containing protein</fullName>
    </recommendedName>
</protein>
<dbReference type="EMBL" id="RFFH01000004">
    <property type="protein sequence ID" value="RMI32949.1"/>
    <property type="molecule type" value="Genomic_DNA"/>
</dbReference>
<reference evidence="1 2" key="1">
    <citation type="submission" date="2018-10" db="EMBL/GenBank/DDBJ databases">
        <title>Isolation from cow dung.</title>
        <authorList>
            <person name="Ling L."/>
        </authorList>
    </citation>
    <scope>NUCLEOTIDE SEQUENCE [LARGE SCALE GENOMIC DNA]</scope>
    <source>
        <strain evidence="1 2">NEAU-LL90</strain>
    </source>
</reference>
<evidence type="ECO:0000313" key="2">
    <source>
        <dbReference type="Proteomes" id="UP000279275"/>
    </source>
</evidence>
<dbReference type="SUPFAM" id="SSF158791">
    <property type="entry name" value="MgtE N-terminal domain-like"/>
    <property type="match status" value="1"/>
</dbReference>
<proteinExistence type="predicted"/>
<keyword evidence="2" id="KW-1185">Reference proteome</keyword>
<name>A0A3M2L5L6_9NOCA</name>
<evidence type="ECO:0000313" key="1">
    <source>
        <dbReference type="EMBL" id="RMI32949.1"/>
    </source>
</evidence>
<comment type="caution">
    <text evidence="1">The sequence shown here is derived from an EMBL/GenBank/DDBJ whole genome shotgun (WGS) entry which is preliminary data.</text>
</comment>
<dbReference type="Proteomes" id="UP000279275">
    <property type="component" value="Unassembled WGS sequence"/>
</dbReference>
<dbReference type="OrthoDB" id="4529786at2"/>
<sequence>MSETRYVTRELDRLSKILGVGAAELADLATLPHADLRAFRVQLVAHLRAAEQHRFQRLAKLASKLPAKLVAQLTERLVPPSLAARVVEAVDPAFAVAMADKLPVGYISAIARNSDPSALGPILRAMPARVVKDVTLDLLGRDALATAGEFAPHLPPQAVTQLADALDGAALLRLALEIDPPKATSTLIARLNDPVLDKVTRSVASGGQWEAVSDLSAQIDDTQLRRMAARVAAAPAPVRDAYAAAVADGRLTGPLAAIVGLPAAG</sequence>
<dbReference type="AlphaFoldDB" id="A0A3M2L5L6"/>
<evidence type="ECO:0008006" key="3">
    <source>
        <dbReference type="Google" id="ProtNLM"/>
    </source>
</evidence>
<dbReference type="RefSeq" id="WP_122188335.1">
    <property type="nucleotide sequence ID" value="NZ_RFFH01000004.1"/>
</dbReference>
<organism evidence="1 2">
    <name type="scientific">Nocardia stercoris</name>
    <dbReference type="NCBI Taxonomy" id="2483361"/>
    <lineage>
        <taxon>Bacteria</taxon>
        <taxon>Bacillati</taxon>
        <taxon>Actinomycetota</taxon>
        <taxon>Actinomycetes</taxon>
        <taxon>Mycobacteriales</taxon>
        <taxon>Nocardiaceae</taxon>
        <taxon>Nocardia</taxon>
    </lineage>
</organism>